<evidence type="ECO:0000313" key="2">
    <source>
        <dbReference type="EMBL" id="GIY34747.1"/>
    </source>
</evidence>
<organism evidence="2 3">
    <name type="scientific">Caerostris darwini</name>
    <dbReference type="NCBI Taxonomy" id="1538125"/>
    <lineage>
        <taxon>Eukaryota</taxon>
        <taxon>Metazoa</taxon>
        <taxon>Ecdysozoa</taxon>
        <taxon>Arthropoda</taxon>
        <taxon>Chelicerata</taxon>
        <taxon>Arachnida</taxon>
        <taxon>Araneae</taxon>
        <taxon>Araneomorphae</taxon>
        <taxon>Entelegynae</taxon>
        <taxon>Araneoidea</taxon>
        <taxon>Araneidae</taxon>
        <taxon>Caerostris</taxon>
    </lineage>
</organism>
<protein>
    <submittedName>
        <fullName evidence="2">Uncharacterized protein</fullName>
    </submittedName>
</protein>
<feature type="signal peptide" evidence="1">
    <location>
        <begin position="1"/>
        <end position="20"/>
    </location>
</feature>
<keyword evidence="3" id="KW-1185">Reference proteome</keyword>
<dbReference type="EMBL" id="BPLQ01008094">
    <property type="protein sequence ID" value="GIY34747.1"/>
    <property type="molecule type" value="Genomic_DNA"/>
</dbReference>
<evidence type="ECO:0000313" key="3">
    <source>
        <dbReference type="Proteomes" id="UP001054837"/>
    </source>
</evidence>
<gene>
    <name evidence="2" type="ORF">CDAR_4581</name>
</gene>
<name>A0AAV4SMN1_9ARAC</name>
<feature type="chain" id="PRO_5043416636" evidence="1">
    <location>
        <begin position="21"/>
        <end position="118"/>
    </location>
</feature>
<dbReference type="Proteomes" id="UP001054837">
    <property type="component" value="Unassembled WGS sequence"/>
</dbReference>
<proteinExistence type="predicted"/>
<sequence>MTRTLKSFTLLLVRRFGLFCNLVSNAHKKKTPKFMSKLDGPYVILTQRSPVSNEVANLYSPDTPIGKYHVSPLKPFVEVETTPIAPLMKRGRPKKSDAVSSTSYNLKALEKDVMSYFL</sequence>
<evidence type="ECO:0000256" key="1">
    <source>
        <dbReference type="SAM" id="SignalP"/>
    </source>
</evidence>
<dbReference type="AlphaFoldDB" id="A0AAV4SMN1"/>
<accession>A0AAV4SMN1</accession>
<reference evidence="2 3" key="1">
    <citation type="submission" date="2021-06" db="EMBL/GenBank/DDBJ databases">
        <title>Caerostris darwini draft genome.</title>
        <authorList>
            <person name="Kono N."/>
            <person name="Arakawa K."/>
        </authorList>
    </citation>
    <scope>NUCLEOTIDE SEQUENCE [LARGE SCALE GENOMIC DNA]</scope>
</reference>
<comment type="caution">
    <text evidence="2">The sequence shown here is derived from an EMBL/GenBank/DDBJ whole genome shotgun (WGS) entry which is preliminary data.</text>
</comment>
<keyword evidence="1" id="KW-0732">Signal</keyword>